<dbReference type="InterPro" id="IPR001370">
    <property type="entry name" value="BIR_rpt"/>
</dbReference>
<feature type="compositionally biased region" description="Low complexity" evidence="3">
    <location>
        <begin position="2364"/>
        <end position="2407"/>
    </location>
</feature>
<evidence type="ECO:0000256" key="2">
    <source>
        <dbReference type="ARBA" id="ARBA00022833"/>
    </source>
</evidence>
<keyword evidence="2" id="KW-0862">Zinc</keyword>
<feature type="region of interest" description="Disordered" evidence="3">
    <location>
        <begin position="523"/>
        <end position="557"/>
    </location>
</feature>
<feature type="region of interest" description="Disordered" evidence="3">
    <location>
        <begin position="2312"/>
        <end position="2407"/>
    </location>
</feature>
<dbReference type="Proteomes" id="UP000887566">
    <property type="component" value="Unplaced"/>
</dbReference>
<feature type="region of interest" description="Disordered" evidence="3">
    <location>
        <begin position="1062"/>
        <end position="1091"/>
    </location>
</feature>
<dbReference type="GO" id="GO:0046872">
    <property type="term" value="F:metal ion binding"/>
    <property type="evidence" value="ECO:0007669"/>
    <property type="project" value="UniProtKB-KW"/>
</dbReference>
<evidence type="ECO:0000256" key="3">
    <source>
        <dbReference type="SAM" id="MobiDB-lite"/>
    </source>
</evidence>
<sequence length="3844" mass="414683">MASTSTLSLTSLTSQKLPKVPAAVLYIEATNSLLLVGADGELTTLDSGLESSLERLFVLPEKTQLVYEPTHKAIVLIDEQHISFRRDCAGSYFLRSALTNPQDGMVHFEMTVAEATKLVSFFNNDVTVPEQLSPIIESIKSQLERARTTNLKWDTISVEGKLSDLREQFVRLLLSVRSTDSSWLLPIIAAVLERIHLQLDHPYNFDLGNDGAGLDKAVMASESARKLTFDHWPHMHYRWALPGQMAEAGFYHQPNTTGDDRVMCFTCNVCLVCWEPADEPWSEHERHSPQCPFVRGDFTQNVPSSITMGSTKAVAHGLTEPVHCVSTVSQCDWLAVATLTGQLQLWRMDRVVQALQNFTVDLDDPYIGMKTGYMFEPRRPQRVTWSDDALEPHVLLAEATGEKHATSPGKRTLNEPRVAGAIPPQPDDLRVTALCCCNRPTKQAKAVEPGWEAPAVCSPALIVGIGLDDWRLRSPSGTWSRASSAEVDALNTMNAAPAPRIDGGVKRYRPFLIAYKIDENASRAETAERGAKNAPGSKGTKRRGANADGKAATSLSESLGIGESTQLVVPMVDDHELSMTGASDQDMDDELMLVPAEEEHWEDEAAVLESISQTVGGFGPPDLMMSGGFGSSASFGSGLATPPMGHAMMMTSVGGKSADALKPQSDLVQIQCEPPLAQLLVLQCFRLPASVDQPGMQVDKIVPACDGCSVVVVVNRVEDTSDPTVVTAALLVYRLSFSGLMTGLQEQPLREHLFKGHGAQIGACALLPAELLGRDALDAEVPDAFAFVNALGELRAVDLNDGRILYAGEKEHLVDVTLVADSKLCVVDKDGVIRLLQLTAPLMQMEDTFEAVLRGDASDRDASLLAHQPMTAASLRRMWELTRSEMTSSQSATTSGSSPGFAALVPSCWSEVQQHQRFRKNPQHYLRDERHTKSWHLQPDGVQSSKAHVFELSLLAGQRVSHLDVRFVFHPSCMGCPDIQVTLLRRRAKTERSPPSSGTFADLKAFAEVVAGPYRLGDWQDLAESGALVQIACSALQSDRQRHFYVHIEALSDESDSQKAWKARVEEEDRNNPTADGKSMTTSMTSVNRSAPMPMAHPTPVGFNADTKHPAFLFQSGIGRGFSVSAGRGTSAKLPASYGDDEAYSSKIPKLPPIAPKKPPDERKGCDWIEEVSITIWRCKKTSDAKEKLQRAAMLLSTELHEELVRVASAADASFAKTASQTLFYQHLAIDVLLWLLDHWSSASSLDLLLNVRQLVGGHFKTILTNSFFRAPRSIAHKWSAVFAELFRSLKVYDFDSYMELVGDLADSLSKELPGVYGVRSAGSLTWLFALVARLIRADPLGAGQPLLQACVHTLATVGRFWVKAQNPTHAKLLTKYRLSGLPLELLMYDWPSPALGVWQRAAIHPPAQFGLVDGHPTAMPSTAYTASELSQDEMDWAEMLNVSVGDNQIATSSSMTASSYNPYSATAAINPFTGAVVPQMGIGRKQRQRYLLGREHLCGLLEVEPLTFSCQSASDNVRVENLETGLSVAIGGRPLCSGMGAGPIPLPDMAHGDDGMHQSNPALAHAVSSMNQQVQSILSKQMQLLALQQQRQKLQGQLNDQTGGMPAVDASITPATQGSSASTFGVPTTPKTTPFMTPTPLSPSQLSPINSETNLSTFTDGLSNDAKESTNALNTSSISLMPQDLLKPPPAQMLCVDRMNAGARKFVVLDFGVPIMLTDVLIPACAEIGSICIDVWLRGESVDGQRLLVSNEIDRKSVAITDLQPLMLCRYIKMTYIGRQGLNSCSCRIPLGSFFGHRFFSAWQLFACGAASSSSSLADDLTVATSPTTAATVSLRHLRQLSEDLRCRHQLAAAELRQLVKEDQDDATVRQVYRECSQLRLQWNIVRGVVERLESDGKSLQTTDSFLDYKSWSDCCFDQLRVVADVLMTSLVQATPYVAIAPPPTVSSAFRFLPPLVDLQSAVQHFHDYCTQGFPRLQVLCSTWLFQHGCTASWWGQFFPTILERFFSTPDKKGNDRLFLLVSYLCDQTVKCGNAQVIAELLVLVDRLLHDNVQRPLDTTLLTWTLLLLSSAYDVALGHKRRSDRWAFLAGENAASTSDSHSHGYISRASQIRRPIGSSSKQGKPPKPPAKWISDSSQLGWELMELEYQQTLQLADDVKHFFGKTIPYITGWPAKVKWRDSSSSSKAPSSAARKAERAARKRHRSRGIRLKLSHELCLSVASGLIRLLTVGGDQLPTPGKLVACKVIAKTCANASVTVIPLVAALGGDTEKLLKLGVDARQSPWMRHAVLCLLLDVTDAEHRAVLRAQTVVSSLQPPPPPPPPMVHVQMTSSSGTVPPSAVGETGAFGGSDKDKDKEKDKDSAGSTPGSSTVPTTSASSPTSTSSDTLTQTSDDATTSASGNPATAADAQAKIDAALLKIDPIDLPGSAVDKETRTKMLWALCKELIHTHLNNGEAFSNMDSWLASAKNTEKTLAAQSKNPELYKVRMQKYISMQSSGKYMNLLVGMSDMMQNSVVAMGGAGSASTSSGGYGAGTFNDWSPMSSSLGALPFPVDPFGMSDALPPPGGFYSWGHTSSMGSSNTTLPSSSPGAYAEAKEKLSKLCEHLQMSNNASATTPISSLSFLPSTASGGVPITGSGTDMGGLLVGLDETALTANVGGSNADDASASGAESVNGGSPDPEGSLSGSVSGDYRQPTGAEALYAFHQLQIEVDARVQGEAVAVQPASTTSDERLEAQLGWRALTECRKWMLLGDTLTRLALKNLTPLGKIAKEKSSRSGGDEMLLLQSATGGSLETLMEAISGLIERIDDGAAADYVERLLSFYWDLLAGVGKQRKTIPTDVLPLKGLTHSAINALVNYATTANDLSEHLWTMVLKALESALRCSPPLTMTLIQSDKFTDLLMRFICQSGGKFNSSSSAGPAMVNTFGEFLQRLHTNAADNTTILCEKIVVTLTRIFSEGFGIGYAPYPVDVLLKVVETIRVWVLAYARLSESTVAELVAVVCRFLRAFMTGNSPVKQATAGVGVRPDLCFQTTVSAELASSLTATAAHSIEPTTGQASVIVEGSGLGNKGLIDRHEGLLCALLAEVVRLCNIPAAAAHVIATQPQAVNDLLAVLAVCACANDTLALDGLLTSDAEKYQPTSVADWALWTLLAIAKNVSVIDSDHLLELVVEFLSANSRETSTGAALSAPLVYAIVNIVDNHSKQETFSRLGGHVLVSKQLLACVEATTSDWSSATYSPILRQLASLSSQVAGAEPTSPKRPSDVKVDGMINFAPIAQIASSSPMAHHLNSLLPSTPPHRRARTATWTYHFYPAECWLDLTLTLPYQILLQEVQIRPHVPTLNTGPGAVQVELGSDPYATSLSVLGPPVATVGYSKIRISTAQYPYPVQTVRIHLKRPPDSSNLGLSQILLLGSSSSNALAASITLGSDFVHWLTILDRLSGSAPSVWSYAPTLPGALVSLFLTQPLTVDVYSRVAAVLTRFDARSVDDVTIVFLILQHIVAGRSVTEDVLPWLADLLLTFCSPSPTHSVELAGRRQKQLVEGVVRLLDVGRSSHIVAQQSAATVIVWSTACVLWTNQNDSTMRKSTAAAVGAVDTFVDILANVAKNYSQNEESLRDACSWALCSVGRLGDDRLDKLLKSIGINMNKKEDGMMAEFDKASLFNESNLSVIAKAAQSATVSGRLKNNGFLKALVDSVVKACTAQGNRCDDDVMSAVNCLAELAAVDLVADYLDTEGSLLFDALLRFIVANANALGNSAATRRPSLLESASINLFKRCLAYGGGHRERFSAIVSELLKESEGGLNSALQQIVLCTLLEDEQIDVVIEGASDGTAGSDNDFTKPWHS</sequence>
<evidence type="ECO:0000256" key="1">
    <source>
        <dbReference type="ARBA" id="ARBA00022723"/>
    </source>
</evidence>
<dbReference type="WBParaSite" id="PSAMB.scaffold871size39855.g9403.t1">
    <property type="protein sequence ID" value="PSAMB.scaffold871size39855.g9403.t1"/>
    <property type="gene ID" value="PSAMB.scaffold871size39855.g9403"/>
</dbReference>
<feature type="compositionally biased region" description="Low complexity" evidence="3">
    <location>
        <begin position="2182"/>
        <end position="2193"/>
    </location>
</feature>
<dbReference type="PROSITE" id="PS50143">
    <property type="entry name" value="BIR_REPEAT_2"/>
    <property type="match status" value="1"/>
</dbReference>
<dbReference type="PANTHER" id="PTHR46771">
    <property type="entry name" value="DETERIN"/>
    <property type="match status" value="1"/>
</dbReference>
<feature type="compositionally biased region" description="Low complexity" evidence="3">
    <location>
        <begin position="2659"/>
        <end position="2673"/>
    </location>
</feature>
<dbReference type="CDD" id="cd00022">
    <property type="entry name" value="BIR"/>
    <property type="match status" value="1"/>
</dbReference>
<protein>
    <submittedName>
        <fullName evidence="5">UBC core domain-containing protein</fullName>
    </submittedName>
</protein>
<evidence type="ECO:0000313" key="5">
    <source>
        <dbReference type="WBParaSite" id="PSAMB.scaffold871size39855.g9403.t1"/>
    </source>
</evidence>
<feature type="region of interest" description="Disordered" evidence="3">
    <location>
        <begin position="2658"/>
        <end position="2692"/>
    </location>
</feature>
<feature type="compositionally biased region" description="Basic and acidic residues" evidence="3">
    <location>
        <begin position="2351"/>
        <end position="2363"/>
    </location>
</feature>
<dbReference type="Pfam" id="PF00653">
    <property type="entry name" value="BIR"/>
    <property type="match status" value="1"/>
</dbReference>
<dbReference type="InterPro" id="IPR051190">
    <property type="entry name" value="Baculoviral_IAP"/>
</dbReference>
<keyword evidence="4" id="KW-1185">Reference proteome</keyword>
<feature type="region of interest" description="Disordered" evidence="3">
    <location>
        <begin position="2180"/>
        <end position="2205"/>
    </location>
</feature>
<keyword evidence="1" id="KW-0479">Metal-binding</keyword>
<reference evidence="5" key="1">
    <citation type="submission" date="2022-11" db="UniProtKB">
        <authorList>
            <consortium name="WormBaseParasite"/>
        </authorList>
    </citation>
    <scope>IDENTIFICATION</scope>
</reference>
<dbReference type="PANTHER" id="PTHR46771:SF5">
    <property type="entry name" value="DETERIN"/>
    <property type="match status" value="1"/>
</dbReference>
<organism evidence="4 5">
    <name type="scientific">Plectus sambesii</name>
    <dbReference type="NCBI Taxonomy" id="2011161"/>
    <lineage>
        <taxon>Eukaryota</taxon>
        <taxon>Metazoa</taxon>
        <taxon>Ecdysozoa</taxon>
        <taxon>Nematoda</taxon>
        <taxon>Chromadorea</taxon>
        <taxon>Plectida</taxon>
        <taxon>Plectina</taxon>
        <taxon>Plectoidea</taxon>
        <taxon>Plectidae</taxon>
        <taxon>Plectus</taxon>
    </lineage>
</organism>
<feature type="compositionally biased region" description="Basic and acidic residues" evidence="3">
    <location>
        <begin position="1062"/>
        <end position="1071"/>
    </location>
</feature>
<name>A0A914XKP5_9BILA</name>
<feature type="compositionally biased region" description="Polar residues" evidence="3">
    <location>
        <begin position="1079"/>
        <end position="1089"/>
    </location>
</feature>
<accession>A0A914XKP5</accession>
<dbReference type="Gene3D" id="1.10.1170.10">
    <property type="entry name" value="Inhibitor Of Apoptosis Protein (2mihbC-IAP-1), Chain A"/>
    <property type="match status" value="1"/>
</dbReference>
<dbReference type="SUPFAM" id="SSF57924">
    <property type="entry name" value="Inhibitor of apoptosis (IAP) repeat"/>
    <property type="match status" value="1"/>
</dbReference>
<dbReference type="SMART" id="SM00238">
    <property type="entry name" value="BIR"/>
    <property type="match status" value="1"/>
</dbReference>
<feature type="compositionally biased region" description="Pro residues" evidence="3">
    <location>
        <begin position="2316"/>
        <end position="2325"/>
    </location>
</feature>
<feature type="region of interest" description="Disordered" evidence="3">
    <location>
        <begin position="401"/>
        <end position="422"/>
    </location>
</feature>
<proteinExistence type="predicted"/>
<evidence type="ECO:0000313" key="4">
    <source>
        <dbReference type="Proteomes" id="UP000887566"/>
    </source>
</evidence>